<evidence type="ECO:0000313" key="2">
    <source>
        <dbReference type="EMBL" id="UQW80652.1"/>
    </source>
</evidence>
<dbReference type="AlphaFoldDB" id="A0A2C6WIS0"/>
<evidence type="ECO:0000313" key="3">
    <source>
        <dbReference type="Proteomes" id="UP000223828"/>
    </source>
</evidence>
<protein>
    <submittedName>
        <fullName evidence="1">Uncharacterized protein</fullName>
    </submittedName>
</protein>
<proteinExistence type="predicted"/>
<dbReference type="OrthoDB" id="2410821at2"/>
<keyword evidence="4" id="KW-1185">Reference proteome</keyword>
<dbReference type="RefSeq" id="WP_099089364.1">
    <property type="nucleotide sequence ID" value="NZ_CP093217.1"/>
</dbReference>
<accession>A0A2C6WIS0</accession>
<reference evidence="1" key="1">
    <citation type="journal article" date="2017" name="Appl. Environ. Microbiol.">
        <title>Staphylococcus edaphicus sp. nov., isolated in Antarctica, harbours mecC gene and genomic islands with suspected role in adaptation to extreme environment.</title>
        <authorList>
            <person name="Pantucek R."/>
            <person name="Sedlacek I."/>
            <person name="Indrakova A."/>
            <person name="Vrbovska V."/>
            <person name="Maslanova I."/>
            <person name="Kovarovic V."/>
            <person name="Svec P."/>
            <person name="Kralova S."/>
            <person name="Kristofova L."/>
            <person name="Keklakova J."/>
            <person name="Petras P."/>
            <person name="Doskar J."/>
        </authorList>
    </citation>
    <scope>NUCLEOTIDE SEQUENCE</scope>
    <source>
        <strain evidence="1">CCM 8730</strain>
    </source>
</reference>
<dbReference type="EMBL" id="MRZN01000002">
    <property type="protein sequence ID" value="PHK50678.1"/>
    <property type="molecule type" value="Genomic_DNA"/>
</dbReference>
<evidence type="ECO:0000313" key="1">
    <source>
        <dbReference type="EMBL" id="PHK50678.1"/>
    </source>
</evidence>
<dbReference type="Proteomes" id="UP000223828">
    <property type="component" value="Unassembled WGS sequence"/>
</dbReference>
<gene>
    <name evidence="1" type="ORF">BTJ66_02230</name>
    <name evidence="2" type="ORF">MNY58_08600</name>
</gene>
<reference evidence="2" key="4">
    <citation type="submission" date="2022-03" db="EMBL/GenBank/DDBJ databases">
        <title>Complete Genome Sequence of Staphylococcus edaphicus strain CCM 8731.</title>
        <authorList>
            <person name="Rimmer C.O."/>
            <person name="Thomas J.C."/>
        </authorList>
    </citation>
    <scope>NUCLEOTIDE SEQUENCE</scope>
    <source>
        <strain evidence="2">CCM 8731</strain>
    </source>
</reference>
<organism evidence="1 3">
    <name type="scientific">Staphylococcus edaphicus</name>
    <dbReference type="NCBI Taxonomy" id="1955013"/>
    <lineage>
        <taxon>Bacteria</taxon>
        <taxon>Bacillati</taxon>
        <taxon>Bacillota</taxon>
        <taxon>Bacilli</taxon>
        <taxon>Bacillales</taxon>
        <taxon>Staphylococcaceae</taxon>
        <taxon>Staphylococcus</taxon>
    </lineage>
</organism>
<name>A0A2C6WIS0_9STAP</name>
<sequence>MAKDPKDAYKHFAHLNKFLNKDENYRNQNTSDIDNDMLKHKSDENIYKKSKSAIKQKGHIK</sequence>
<dbReference type="EMBL" id="CP093217">
    <property type="protein sequence ID" value="UQW80652.1"/>
    <property type="molecule type" value="Genomic_DNA"/>
</dbReference>
<reference evidence="1" key="3">
    <citation type="submission" date="2017-10" db="EMBL/GenBank/DDBJ databases">
        <authorList>
            <person name="Vrbovska V."/>
            <person name="Kovarovic V."/>
            <person name="Indrakova A."/>
        </authorList>
    </citation>
    <scope>NUCLEOTIDE SEQUENCE</scope>
    <source>
        <strain evidence="1">CCM 8730</strain>
    </source>
</reference>
<evidence type="ECO:0000313" key="4">
    <source>
        <dbReference type="Proteomes" id="UP001056588"/>
    </source>
</evidence>
<reference evidence="3" key="2">
    <citation type="submission" date="2017-10" db="EMBL/GenBank/DDBJ databases">
        <title>Staphylococcus edaphicus sp. nov., isolated in Antarctica, harbouring mecC gene and genomic islands essential in adaptation to extreme environment.</title>
        <authorList>
            <person name="Pantucek R."/>
            <person name="Sedlacek I."/>
            <person name="Indrakova A."/>
            <person name="Vrbovska V."/>
            <person name="Maslanova I."/>
            <person name="Kovarovic V."/>
            <person name="Svec P."/>
            <person name="Kralova S."/>
            <person name="Kristofova L."/>
            <person name="Keklakova J."/>
            <person name="Petras P."/>
            <person name="Doskar J."/>
        </authorList>
    </citation>
    <scope>NUCLEOTIDE SEQUENCE [LARGE SCALE GENOMIC DNA]</scope>
    <source>
        <strain evidence="3">CCM 5085</strain>
    </source>
</reference>
<dbReference type="Proteomes" id="UP001056588">
    <property type="component" value="Chromosome"/>
</dbReference>